<keyword evidence="2" id="KW-1133">Transmembrane helix</keyword>
<dbReference type="RefSeq" id="WP_184710167.1">
    <property type="nucleotide sequence ID" value="NZ_JACHKZ010000023.1"/>
</dbReference>
<keyword evidence="2" id="KW-0472">Membrane</keyword>
<reference evidence="3 4" key="1">
    <citation type="submission" date="2020-08" db="EMBL/GenBank/DDBJ databases">
        <title>Functional genomics of gut bacteria from endangered species of beetles.</title>
        <authorList>
            <person name="Carlos-Shanley C."/>
        </authorList>
    </citation>
    <scope>NUCLEOTIDE SEQUENCE [LARGE SCALE GENOMIC DNA]</scope>
    <source>
        <strain evidence="3 4">S00124</strain>
    </source>
</reference>
<evidence type="ECO:0000256" key="2">
    <source>
        <dbReference type="SAM" id="Phobius"/>
    </source>
</evidence>
<organism evidence="3 4">
    <name type="scientific">Comamonas odontotermitis</name>
    <dbReference type="NCBI Taxonomy" id="379895"/>
    <lineage>
        <taxon>Bacteria</taxon>
        <taxon>Pseudomonadati</taxon>
        <taxon>Pseudomonadota</taxon>
        <taxon>Betaproteobacteria</taxon>
        <taxon>Burkholderiales</taxon>
        <taxon>Comamonadaceae</taxon>
        <taxon>Comamonas</taxon>
    </lineage>
</organism>
<keyword evidence="2" id="KW-0812">Transmembrane</keyword>
<feature type="transmembrane region" description="Helical" evidence="2">
    <location>
        <begin position="20"/>
        <end position="43"/>
    </location>
</feature>
<dbReference type="Pfam" id="PF05751">
    <property type="entry name" value="FixH"/>
    <property type="match status" value="1"/>
</dbReference>
<protein>
    <recommendedName>
        <fullName evidence="5">Nitrogen fixation protein FixH</fullName>
    </recommendedName>
</protein>
<evidence type="ECO:0008006" key="5">
    <source>
        <dbReference type="Google" id="ProtNLM"/>
    </source>
</evidence>
<gene>
    <name evidence="3" type="ORF">HNP33_003212</name>
</gene>
<sequence>MTAATPPSPVPAAPWWKFGHVWLLIAGPVTVVIAGFVTGWIAVHGQDPVIDSNYYQNGLRVNQELKHSEKSLTPAVQGRNHAATPSAPAPAASAREKSHD</sequence>
<dbReference type="Proteomes" id="UP000562492">
    <property type="component" value="Unassembled WGS sequence"/>
</dbReference>
<evidence type="ECO:0000313" key="4">
    <source>
        <dbReference type="Proteomes" id="UP000562492"/>
    </source>
</evidence>
<dbReference type="InterPro" id="IPR008620">
    <property type="entry name" value="FixH"/>
</dbReference>
<comment type="caution">
    <text evidence="3">The sequence shown here is derived from an EMBL/GenBank/DDBJ whole genome shotgun (WGS) entry which is preliminary data.</text>
</comment>
<feature type="region of interest" description="Disordered" evidence="1">
    <location>
        <begin position="68"/>
        <end position="100"/>
    </location>
</feature>
<evidence type="ECO:0000256" key="1">
    <source>
        <dbReference type="SAM" id="MobiDB-lite"/>
    </source>
</evidence>
<accession>A0ABR6RIW6</accession>
<proteinExistence type="predicted"/>
<keyword evidence="4" id="KW-1185">Reference proteome</keyword>
<feature type="compositionally biased region" description="Low complexity" evidence="1">
    <location>
        <begin position="82"/>
        <end position="93"/>
    </location>
</feature>
<dbReference type="EMBL" id="JACHKZ010000023">
    <property type="protein sequence ID" value="MBB6579102.1"/>
    <property type="molecule type" value="Genomic_DNA"/>
</dbReference>
<name>A0ABR6RIW6_9BURK</name>
<evidence type="ECO:0000313" key="3">
    <source>
        <dbReference type="EMBL" id="MBB6579102.1"/>
    </source>
</evidence>